<feature type="compositionally biased region" description="Low complexity" evidence="1">
    <location>
        <begin position="207"/>
        <end position="225"/>
    </location>
</feature>
<organism evidence="2 3">
    <name type="scientific">Sporothrix curviconia</name>
    <dbReference type="NCBI Taxonomy" id="1260050"/>
    <lineage>
        <taxon>Eukaryota</taxon>
        <taxon>Fungi</taxon>
        <taxon>Dikarya</taxon>
        <taxon>Ascomycota</taxon>
        <taxon>Pezizomycotina</taxon>
        <taxon>Sordariomycetes</taxon>
        <taxon>Sordariomycetidae</taxon>
        <taxon>Ophiostomatales</taxon>
        <taxon>Ophiostomataceae</taxon>
        <taxon>Sporothrix</taxon>
    </lineage>
</organism>
<name>A0ABP0CBL8_9PEZI</name>
<feature type="region of interest" description="Disordered" evidence="1">
    <location>
        <begin position="1"/>
        <end position="86"/>
    </location>
</feature>
<reference evidence="2 3" key="1">
    <citation type="submission" date="2024-01" db="EMBL/GenBank/DDBJ databases">
        <authorList>
            <person name="Allen C."/>
            <person name="Tagirdzhanova G."/>
        </authorList>
    </citation>
    <scope>NUCLEOTIDE SEQUENCE [LARGE SCALE GENOMIC DNA]</scope>
</reference>
<evidence type="ECO:0000313" key="3">
    <source>
        <dbReference type="Proteomes" id="UP001642405"/>
    </source>
</evidence>
<sequence>MQQQTLEKQKKQQEEEAASNAVKSSKKANTSRRAASTVVPTRIQPSRAAKAKNNKRKAEEMDNTDETIAPAVSKKAKTGQTATPTAEEDYTLDPASAKMAIHTFQEKMDTLLEGRRDTLARTCFWSTAMAKPPAPSSVPCVNHWCPIVAAPLSCNDNKYCSHGMSLSSSSSSSSSSSTVSSSCPVAVMAPSRTLQLMGPPRTPSPTPSTSTSSSKSTTAAGATSPMTPPPMASVRFQAKPFAEQQHIQARTVELAGLRFAVDLCNGMLRVCMV</sequence>
<dbReference type="EMBL" id="CAWUHB010000048">
    <property type="protein sequence ID" value="CAK7229423.1"/>
    <property type="molecule type" value="Genomic_DNA"/>
</dbReference>
<proteinExistence type="predicted"/>
<feature type="region of interest" description="Disordered" evidence="1">
    <location>
        <begin position="193"/>
        <end position="233"/>
    </location>
</feature>
<keyword evidence="3" id="KW-1185">Reference proteome</keyword>
<dbReference type="Proteomes" id="UP001642405">
    <property type="component" value="Unassembled WGS sequence"/>
</dbReference>
<evidence type="ECO:0000256" key="1">
    <source>
        <dbReference type="SAM" id="MobiDB-lite"/>
    </source>
</evidence>
<gene>
    <name evidence="2" type="ORF">SCUCBS95973_007220</name>
</gene>
<evidence type="ECO:0000313" key="2">
    <source>
        <dbReference type="EMBL" id="CAK7229423.1"/>
    </source>
</evidence>
<accession>A0ABP0CBL8</accession>
<protein>
    <submittedName>
        <fullName evidence="2">Uncharacterized protein</fullName>
    </submittedName>
</protein>
<comment type="caution">
    <text evidence="2">The sequence shown here is derived from an EMBL/GenBank/DDBJ whole genome shotgun (WGS) entry which is preliminary data.</text>
</comment>